<dbReference type="EMBL" id="PGOL01000176">
    <property type="protein sequence ID" value="PKI75361.1"/>
    <property type="molecule type" value="Genomic_DNA"/>
</dbReference>
<comment type="caution">
    <text evidence="1">The sequence shown here is derived from an EMBL/GenBank/DDBJ whole genome shotgun (WGS) entry which is preliminary data.</text>
</comment>
<dbReference type="AlphaFoldDB" id="A0A2I0L3T0"/>
<name>A0A2I0L3T0_PUNGR</name>
<proteinExistence type="predicted"/>
<evidence type="ECO:0000313" key="2">
    <source>
        <dbReference type="Proteomes" id="UP000233551"/>
    </source>
</evidence>
<gene>
    <name evidence="1" type="ORF">CRG98_004245</name>
</gene>
<protein>
    <submittedName>
        <fullName evidence="1">Uncharacterized protein</fullName>
    </submittedName>
</protein>
<evidence type="ECO:0000313" key="1">
    <source>
        <dbReference type="EMBL" id="PKI75361.1"/>
    </source>
</evidence>
<organism evidence="1 2">
    <name type="scientific">Punica granatum</name>
    <name type="common">Pomegranate</name>
    <dbReference type="NCBI Taxonomy" id="22663"/>
    <lineage>
        <taxon>Eukaryota</taxon>
        <taxon>Viridiplantae</taxon>
        <taxon>Streptophyta</taxon>
        <taxon>Embryophyta</taxon>
        <taxon>Tracheophyta</taxon>
        <taxon>Spermatophyta</taxon>
        <taxon>Magnoliopsida</taxon>
        <taxon>eudicotyledons</taxon>
        <taxon>Gunneridae</taxon>
        <taxon>Pentapetalae</taxon>
        <taxon>rosids</taxon>
        <taxon>malvids</taxon>
        <taxon>Myrtales</taxon>
        <taxon>Lythraceae</taxon>
        <taxon>Punica</taxon>
    </lineage>
</organism>
<dbReference type="Proteomes" id="UP000233551">
    <property type="component" value="Unassembled WGS sequence"/>
</dbReference>
<sequence length="82" mass="9485">MTDTCEKELPLFVYDPKIEGRKSRRRKSRRRIGESGDSAGIIDRCLGARAWEFRCARARLGVWTGVREHGLVRRRVRERAGA</sequence>
<accession>A0A2I0L3T0</accession>
<keyword evidence="2" id="KW-1185">Reference proteome</keyword>
<reference evidence="1 2" key="1">
    <citation type="submission" date="2017-11" db="EMBL/GenBank/DDBJ databases">
        <title>De-novo sequencing of pomegranate (Punica granatum L.) genome.</title>
        <authorList>
            <person name="Akparov Z."/>
            <person name="Amiraslanov A."/>
            <person name="Hajiyeva S."/>
            <person name="Abbasov M."/>
            <person name="Kaur K."/>
            <person name="Hamwieh A."/>
            <person name="Solovyev V."/>
            <person name="Salamov A."/>
            <person name="Braich B."/>
            <person name="Kosarev P."/>
            <person name="Mahmoud A."/>
            <person name="Hajiyev E."/>
            <person name="Babayeva S."/>
            <person name="Izzatullayeva V."/>
            <person name="Mammadov A."/>
            <person name="Mammadov A."/>
            <person name="Sharifova S."/>
            <person name="Ojaghi J."/>
            <person name="Eynullazada K."/>
            <person name="Bayramov B."/>
            <person name="Abdulazimova A."/>
            <person name="Shahmuradov I."/>
        </authorList>
    </citation>
    <scope>NUCLEOTIDE SEQUENCE [LARGE SCALE GENOMIC DNA]</scope>
    <source>
        <strain evidence="2">cv. AG2017</strain>
        <tissue evidence="1">Leaf</tissue>
    </source>
</reference>